<evidence type="ECO:0000256" key="3">
    <source>
        <dbReference type="ARBA" id="ARBA00022801"/>
    </source>
</evidence>
<proteinExistence type="predicted"/>
<keyword evidence="2" id="KW-0479">Metal-binding</keyword>
<evidence type="ECO:0000256" key="1">
    <source>
        <dbReference type="ARBA" id="ARBA00001947"/>
    </source>
</evidence>
<dbReference type="STRING" id="28131.BWX40_11550"/>
<feature type="domain" description="Metallo-beta-lactamase" evidence="5">
    <location>
        <begin position="13"/>
        <end position="196"/>
    </location>
</feature>
<evidence type="ECO:0000256" key="2">
    <source>
        <dbReference type="ARBA" id="ARBA00022723"/>
    </source>
</evidence>
<dbReference type="InterPro" id="IPR051453">
    <property type="entry name" value="MBL_Glyoxalase_II"/>
</dbReference>
<dbReference type="EMBL" id="AP014598">
    <property type="protein sequence ID" value="BAU19226.1"/>
    <property type="molecule type" value="Genomic_DNA"/>
</dbReference>
<organism evidence="6 7">
    <name type="scientific">Prevotella intermedia</name>
    <dbReference type="NCBI Taxonomy" id="28131"/>
    <lineage>
        <taxon>Bacteria</taxon>
        <taxon>Pseudomonadati</taxon>
        <taxon>Bacteroidota</taxon>
        <taxon>Bacteroidia</taxon>
        <taxon>Bacteroidales</taxon>
        <taxon>Prevotellaceae</taxon>
        <taxon>Prevotella</taxon>
    </lineage>
</organism>
<dbReference type="Proteomes" id="UP000217431">
    <property type="component" value="Chromosome II"/>
</dbReference>
<evidence type="ECO:0000313" key="7">
    <source>
        <dbReference type="Proteomes" id="UP000217431"/>
    </source>
</evidence>
<dbReference type="CDD" id="cd06262">
    <property type="entry name" value="metallo-hydrolase-like_MBL-fold"/>
    <property type="match status" value="1"/>
</dbReference>
<dbReference type="GO" id="GO:0046872">
    <property type="term" value="F:metal ion binding"/>
    <property type="evidence" value="ECO:0007669"/>
    <property type="project" value="UniProtKB-KW"/>
</dbReference>
<dbReference type="GO" id="GO:0016787">
    <property type="term" value="F:hydrolase activity"/>
    <property type="evidence" value="ECO:0007669"/>
    <property type="project" value="UniProtKB-KW"/>
</dbReference>
<name>A0A0T7AQ17_PREIN</name>
<protein>
    <submittedName>
        <fullName evidence="6">Putative metallo-beta-lactamase</fullName>
    </submittedName>
</protein>
<evidence type="ECO:0000256" key="4">
    <source>
        <dbReference type="ARBA" id="ARBA00022833"/>
    </source>
</evidence>
<gene>
    <name evidence="6" type="ORF">PIOMA14_II_0722</name>
</gene>
<evidence type="ECO:0000259" key="5">
    <source>
        <dbReference type="SMART" id="SM00849"/>
    </source>
</evidence>
<keyword evidence="3" id="KW-0378">Hydrolase</keyword>
<keyword evidence="4" id="KW-0862">Zinc</keyword>
<comment type="cofactor">
    <cofactor evidence="1">
        <name>Zn(2+)</name>
        <dbReference type="ChEBI" id="CHEBI:29105"/>
    </cofactor>
</comment>
<dbReference type="RefSeq" id="WP_096409291.1">
    <property type="nucleotide sequence ID" value="NZ_AP014598.1"/>
</dbReference>
<dbReference type="PANTHER" id="PTHR46233:SF3">
    <property type="entry name" value="HYDROXYACYLGLUTATHIONE HYDROLASE GLOC"/>
    <property type="match status" value="1"/>
</dbReference>
<dbReference type="PANTHER" id="PTHR46233">
    <property type="entry name" value="HYDROXYACYLGLUTATHIONE HYDROLASE GLOC"/>
    <property type="match status" value="1"/>
</dbReference>
<dbReference type="InterPro" id="IPR001279">
    <property type="entry name" value="Metallo-B-lactamas"/>
</dbReference>
<sequence length="214" mass="24057">MVQVKRFVFNMIEENTYILWDDSLECVIIDCGAFYEEERQTIVNFIKGNNLKPVHLLATHAHLDHNFGINTINDAFGLLPEVSEKDAPALRSLKEQAQNMFGMQLNYDFPPVGNTFKAGETIKFGQHELAVINTPGHTPGGVTFYCKEENIVFTGDTLFRGSVGRTDFEGGSMFQLISSLRELSQLPDNTVVYSGHGEQTTIGYELAHNPYMDR</sequence>
<dbReference type="SMART" id="SM00849">
    <property type="entry name" value="Lactamase_B"/>
    <property type="match status" value="1"/>
</dbReference>
<accession>A0A0T7AQ17</accession>
<dbReference type="InterPro" id="IPR036866">
    <property type="entry name" value="RibonucZ/Hydroxyglut_hydro"/>
</dbReference>
<dbReference type="Pfam" id="PF00753">
    <property type="entry name" value="Lactamase_B"/>
    <property type="match status" value="1"/>
</dbReference>
<dbReference type="AlphaFoldDB" id="A0A0T7AQ17"/>
<dbReference type="SUPFAM" id="SSF56281">
    <property type="entry name" value="Metallo-hydrolase/oxidoreductase"/>
    <property type="match status" value="1"/>
</dbReference>
<evidence type="ECO:0000313" key="6">
    <source>
        <dbReference type="EMBL" id="BAU19226.1"/>
    </source>
</evidence>
<dbReference type="Gene3D" id="3.60.15.10">
    <property type="entry name" value="Ribonuclease Z/Hydroxyacylglutathione hydrolase-like"/>
    <property type="match status" value="1"/>
</dbReference>
<reference evidence="6 7" key="1">
    <citation type="journal article" date="2016" name="DNA Res.">
        <title>The complete genome sequencing of Prevotella intermedia strain OMA14 and a subsequent fine-scale, intra-species genomic comparison reveal an unusual amplification of conjugative and mobile transposons and identify a novel Prevotella-lineage-specific repeat.</title>
        <authorList>
            <person name="Naito M."/>
            <person name="Ogura Y."/>
            <person name="Itoh T."/>
            <person name="Shoji M."/>
            <person name="Okamoto M."/>
            <person name="Hayashi T."/>
            <person name="Nakayama K."/>
        </authorList>
    </citation>
    <scope>NUCLEOTIDE SEQUENCE [LARGE SCALE GENOMIC DNA]</scope>
    <source>
        <strain evidence="6 7">OMA14</strain>
    </source>
</reference>